<dbReference type="InterPro" id="IPR052805">
    <property type="entry name" value="GEF_Ubiquitin-Prot_Reg"/>
</dbReference>
<feature type="region of interest" description="Disordered" evidence="1">
    <location>
        <begin position="261"/>
        <end position="281"/>
    </location>
</feature>
<feature type="region of interest" description="Disordered" evidence="1">
    <location>
        <begin position="175"/>
        <end position="207"/>
    </location>
</feature>
<evidence type="ECO:0000259" key="2">
    <source>
        <dbReference type="Pfam" id="PF12937"/>
    </source>
</evidence>
<dbReference type="Gene3D" id="1.20.1280.50">
    <property type="match status" value="1"/>
</dbReference>
<dbReference type="PANTHER" id="PTHR46857:SF2">
    <property type="entry name" value="F-BOX ONLY PROTEIN 16"/>
    <property type="match status" value="1"/>
</dbReference>
<evidence type="ECO:0000313" key="3">
    <source>
        <dbReference type="EMBL" id="KAK2159024.1"/>
    </source>
</evidence>
<accession>A0AAD9N9G7</accession>
<proteinExistence type="predicted"/>
<dbReference type="InterPro" id="IPR036047">
    <property type="entry name" value="F-box-like_dom_sf"/>
</dbReference>
<organism evidence="3 4">
    <name type="scientific">Paralvinella palmiformis</name>
    <dbReference type="NCBI Taxonomy" id="53620"/>
    <lineage>
        <taxon>Eukaryota</taxon>
        <taxon>Metazoa</taxon>
        <taxon>Spiralia</taxon>
        <taxon>Lophotrochozoa</taxon>
        <taxon>Annelida</taxon>
        <taxon>Polychaeta</taxon>
        <taxon>Sedentaria</taxon>
        <taxon>Canalipalpata</taxon>
        <taxon>Terebellida</taxon>
        <taxon>Terebelliformia</taxon>
        <taxon>Alvinellidae</taxon>
        <taxon>Paralvinella</taxon>
    </lineage>
</organism>
<dbReference type="Proteomes" id="UP001208570">
    <property type="component" value="Unassembled WGS sequence"/>
</dbReference>
<evidence type="ECO:0000313" key="4">
    <source>
        <dbReference type="Proteomes" id="UP001208570"/>
    </source>
</evidence>
<name>A0AAD9N9G7_9ANNE</name>
<dbReference type="AlphaFoldDB" id="A0AAD9N9G7"/>
<dbReference type="CDD" id="cd22172">
    <property type="entry name" value="F-box_FBXO16"/>
    <property type="match status" value="1"/>
</dbReference>
<keyword evidence="4" id="KW-1185">Reference proteome</keyword>
<dbReference type="SUPFAM" id="SSF81383">
    <property type="entry name" value="F-box domain"/>
    <property type="match status" value="1"/>
</dbReference>
<feature type="region of interest" description="Disordered" evidence="1">
    <location>
        <begin position="321"/>
        <end position="353"/>
    </location>
</feature>
<gene>
    <name evidence="3" type="ORF">LSH36_160g04027</name>
</gene>
<dbReference type="Pfam" id="PF12937">
    <property type="entry name" value="F-box-like"/>
    <property type="match status" value="1"/>
</dbReference>
<dbReference type="EMBL" id="JAODUP010000160">
    <property type="protein sequence ID" value="KAK2159024.1"/>
    <property type="molecule type" value="Genomic_DNA"/>
</dbReference>
<feature type="domain" description="F-box" evidence="2">
    <location>
        <begin position="82"/>
        <end position="125"/>
    </location>
</feature>
<evidence type="ECO:0000256" key="1">
    <source>
        <dbReference type="SAM" id="MobiDB-lite"/>
    </source>
</evidence>
<reference evidence="3" key="1">
    <citation type="journal article" date="2023" name="Mol. Biol. Evol.">
        <title>Third-Generation Sequencing Reveals the Adaptive Role of the Epigenome in Three Deep-Sea Polychaetes.</title>
        <authorList>
            <person name="Perez M."/>
            <person name="Aroh O."/>
            <person name="Sun Y."/>
            <person name="Lan Y."/>
            <person name="Juniper S.K."/>
            <person name="Young C.R."/>
            <person name="Angers B."/>
            <person name="Qian P.Y."/>
        </authorList>
    </citation>
    <scope>NUCLEOTIDE SEQUENCE</scope>
    <source>
        <strain evidence="3">P08H-3</strain>
    </source>
</reference>
<protein>
    <recommendedName>
        <fullName evidence="2">F-box domain-containing protein</fullName>
    </recommendedName>
</protein>
<dbReference type="PANTHER" id="PTHR46857">
    <property type="entry name" value="EPITHELIAL CELL-TRANSFORMING SEQUENCE 2 ONCOGENE-LIKE"/>
    <property type="match status" value="1"/>
</dbReference>
<dbReference type="InterPro" id="IPR001810">
    <property type="entry name" value="F-box_dom"/>
</dbReference>
<sequence>MSRIAKSSVKSSWTPLNNEKVNQKIFEERRALVNKWFEKWTDGQRKLVLGDLLGKCKLRQIEFAGQIIDKKKPLYHEDFTRYLPRVISIYIFSFLDPRSLCRSSQVCWFWKYLTELDHLWMSKCMKLGWVLPFSPTPYEIGVWKRLYIENILSLKSQMPQITGEKKLQEVTNAGILSRTEGTESQNSRHTPRRSLTTDKRKPWRASDPVPKDIWRNNILENDDEYEKINRMRKKGLYGKECQEITRRVSNKVNTNLLREKRPSSIPRSKSVPGIKEAFGPTQRPDWAKVTTIGGSEHSAFVNTSHSGDINPKAITNVKVALKSNRTPRDPPSSNLFPEQPWKVPDDEYDSDVY</sequence>
<comment type="caution">
    <text evidence="3">The sequence shown here is derived from an EMBL/GenBank/DDBJ whole genome shotgun (WGS) entry which is preliminary data.</text>
</comment>